<proteinExistence type="predicted"/>
<accession>A0A1W9KS70</accession>
<dbReference type="Pfam" id="PF04014">
    <property type="entry name" value="MazE_antitoxin"/>
    <property type="match status" value="1"/>
</dbReference>
<dbReference type="InterPro" id="IPR037914">
    <property type="entry name" value="SpoVT-AbrB_sf"/>
</dbReference>
<protein>
    <recommendedName>
        <fullName evidence="1">SpoVT-AbrB domain-containing protein</fullName>
    </recommendedName>
</protein>
<evidence type="ECO:0000259" key="1">
    <source>
        <dbReference type="SMART" id="SM00966"/>
    </source>
</evidence>
<gene>
    <name evidence="2" type="ORF">BWK72_14235</name>
</gene>
<sequence>MDVTLAERGQIVIPKEARDAMGLKAGSKLQIRLEDGKLVIEKKVQLDLSRWVGCALDDGLTTNQALTELRGRVVPWQGEGSGA</sequence>
<dbReference type="InterPro" id="IPR007159">
    <property type="entry name" value="SpoVT-AbrB_dom"/>
</dbReference>
<reference evidence="2 3" key="1">
    <citation type="submission" date="2017-01" db="EMBL/GenBank/DDBJ databases">
        <title>Novel large sulfur bacteria in the metagenomes of groundwater-fed chemosynthetic microbial mats in the Lake Huron basin.</title>
        <authorList>
            <person name="Sharrar A.M."/>
            <person name="Flood B.E."/>
            <person name="Bailey J.V."/>
            <person name="Jones D.S."/>
            <person name="Biddanda B."/>
            <person name="Ruberg S.A."/>
            <person name="Marcus D.N."/>
            <person name="Dick G.J."/>
        </authorList>
    </citation>
    <scope>NUCLEOTIDE SEQUENCE [LARGE SCALE GENOMIC DNA]</scope>
    <source>
        <strain evidence="2">A7</strain>
    </source>
</reference>
<dbReference type="EMBL" id="MTEI01000010">
    <property type="protein sequence ID" value="OQW87202.1"/>
    <property type="molecule type" value="Genomic_DNA"/>
</dbReference>
<feature type="domain" description="SpoVT-AbrB" evidence="1">
    <location>
        <begin position="3"/>
        <end position="48"/>
    </location>
</feature>
<evidence type="ECO:0000313" key="3">
    <source>
        <dbReference type="Proteomes" id="UP000192505"/>
    </source>
</evidence>
<dbReference type="AlphaFoldDB" id="A0A1W9KS70"/>
<dbReference type="Proteomes" id="UP000192505">
    <property type="component" value="Unassembled WGS sequence"/>
</dbReference>
<dbReference type="Gene3D" id="2.10.260.10">
    <property type="match status" value="1"/>
</dbReference>
<name>A0A1W9KS70_9BURK</name>
<dbReference type="SMART" id="SM00966">
    <property type="entry name" value="SpoVT_AbrB"/>
    <property type="match status" value="1"/>
</dbReference>
<comment type="caution">
    <text evidence="2">The sequence shown here is derived from an EMBL/GenBank/DDBJ whole genome shotgun (WGS) entry which is preliminary data.</text>
</comment>
<organism evidence="2 3">
    <name type="scientific">Rhodoferax ferrireducens</name>
    <dbReference type="NCBI Taxonomy" id="192843"/>
    <lineage>
        <taxon>Bacteria</taxon>
        <taxon>Pseudomonadati</taxon>
        <taxon>Pseudomonadota</taxon>
        <taxon>Betaproteobacteria</taxon>
        <taxon>Burkholderiales</taxon>
        <taxon>Comamonadaceae</taxon>
        <taxon>Rhodoferax</taxon>
    </lineage>
</organism>
<dbReference type="NCBIfam" id="TIGR01439">
    <property type="entry name" value="lp_hng_hel_AbrB"/>
    <property type="match status" value="1"/>
</dbReference>
<evidence type="ECO:0000313" key="2">
    <source>
        <dbReference type="EMBL" id="OQW87202.1"/>
    </source>
</evidence>
<dbReference type="SUPFAM" id="SSF89447">
    <property type="entry name" value="AbrB/MazE/MraZ-like"/>
    <property type="match status" value="1"/>
</dbReference>
<dbReference type="GO" id="GO:0003677">
    <property type="term" value="F:DNA binding"/>
    <property type="evidence" value="ECO:0007669"/>
    <property type="project" value="InterPro"/>
</dbReference>